<evidence type="ECO:0000313" key="1">
    <source>
        <dbReference type="EMBL" id="KAF9534061.1"/>
    </source>
</evidence>
<dbReference type="EMBL" id="MU157827">
    <property type="protein sequence ID" value="KAF9534061.1"/>
    <property type="molecule type" value="Genomic_DNA"/>
</dbReference>
<name>A0A9P6JV18_9AGAR</name>
<comment type="caution">
    <text evidence="1">The sequence shown here is derived from an EMBL/GenBank/DDBJ whole genome shotgun (WGS) entry which is preliminary data.</text>
</comment>
<sequence>MSYNSSIALLNQAQVAFHAGDTRGALEWYYKGIKKILNDENVTALAPTVITLDNYPHELLGLAWSGFLGCFKDSSLGLNENTVPEAYKLLKTFRPESNSAQFLKWSARFQNSERGRILLKGLQISVGFTLGLMAWNNKDRATAARRYQEALDLAQTHAPFMSFPNTPVGLERCVSRDVKDMQDNLEVLEHNDTIHASLGASLGQSTNRRDVVEMPDTVRMKRTEGNGKNFLLIL</sequence>
<dbReference type="Proteomes" id="UP000807306">
    <property type="component" value="Unassembled WGS sequence"/>
</dbReference>
<protein>
    <submittedName>
        <fullName evidence="1">Uncharacterized protein</fullName>
    </submittedName>
</protein>
<dbReference type="OrthoDB" id="341421at2759"/>
<evidence type="ECO:0000313" key="2">
    <source>
        <dbReference type="Proteomes" id="UP000807306"/>
    </source>
</evidence>
<proteinExistence type="predicted"/>
<keyword evidence="2" id="KW-1185">Reference proteome</keyword>
<dbReference type="AlphaFoldDB" id="A0A9P6JV18"/>
<accession>A0A9P6JV18</accession>
<gene>
    <name evidence="1" type="ORF">CPB83DRAFT_879926</name>
</gene>
<organism evidence="1 2">
    <name type="scientific">Crepidotus variabilis</name>
    <dbReference type="NCBI Taxonomy" id="179855"/>
    <lineage>
        <taxon>Eukaryota</taxon>
        <taxon>Fungi</taxon>
        <taxon>Dikarya</taxon>
        <taxon>Basidiomycota</taxon>
        <taxon>Agaricomycotina</taxon>
        <taxon>Agaricomycetes</taxon>
        <taxon>Agaricomycetidae</taxon>
        <taxon>Agaricales</taxon>
        <taxon>Agaricineae</taxon>
        <taxon>Crepidotaceae</taxon>
        <taxon>Crepidotus</taxon>
    </lineage>
</organism>
<reference evidence="1" key="1">
    <citation type="submission" date="2020-11" db="EMBL/GenBank/DDBJ databases">
        <authorList>
            <consortium name="DOE Joint Genome Institute"/>
            <person name="Ahrendt S."/>
            <person name="Riley R."/>
            <person name="Andreopoulos W."/>
            <person name="Labutti K."/>
            <person name="Pangilinan J."/>
            <person name="Ruiz-Duenas F.J."/>
            <person name="Barrasa J.M."/>
            <person name="Sanchez-Garcia M."/>
            <person name="Camarero S."/>
            <person name="Miyauchi S."/>
            <person name="Serrano A."/>
            <person name="Linde D."/>
            <person name="Babiker R."/>
            <person name="Drula E."/>
            <person name="Ayuso-Fernandez I."/>
            <person name="Pacheco R."/>
            <person name="Padilla G."/>
            <person name="Ferreira P."/>
            <person name="Barriuso J."/>
            <person name="Kellner H."/>
            <person name="Castanera R."/>
            <person name="Alfaro M."/>
            <person name="Ramirez L."/>
            <person name="Pisabarro A.G."/>
            <person name="Kuo A."/>
            <person name="Tritt A."/>
            <person name="Lipzen A."/>
            <person name="He G."/>
            <person name="Yan M."/>
            <person name="Ng V."/>
            <person name="Cullen D."/>
            <person name="Martin F."/>
            <person name="Rosso M.-N."/>
            <person name="Henrissat B."/>
            <person name="Hibbett D."/>
            <person name="Martinez A.T."/>
            <person name="Grigoriev I.V."/>
        </authorList>
    </citation>
    <scope>NUCLEOTIDE SEQUENCE</scope>
    <source>
        <strain evidence="1">CBS 506.95</strain>
    </source>
</reference>